<organism evidence="2 3">
    <name type="scientific">Giardia intestinalis</name>
    <name type="common">Giardia lamblia</name>
    <dbReference type="NCBI Taxonomy" id="5741"/>
    <lineage>
        <taxon>Eukaryota</taxon>
        <taxon>Metamonada</taxon>
        <taxon>Diplomonadida</taxon>
        <taxon>Hexamitidae</taxon>
        <taxon>Giardiinae</taxon>
        <taxon>Giardia</taxon>
    </lineage>
</organism>
<dbReference type="EMBL" id="AHHH01000057">
    <property type="protein sequence ID" value="ESU43172.1"/>
    <property type="molecule type" value="Genomic_DNA"/>
</dbReference>
<dbReference type="VEuPathDB" id="GiardiaDB:GL50803_0017111"/>
<feature type="region of interest" description="Disordered" evidence="1">
    <location>
        <begin position="1"/>
        <end position="26"/>
    </location>
</feature>
<evidence type="ECO:0000313" key="2">
    <source>
        <dbReference type="EMBL" id="ESU43172.1"/>
    </source>
</evidence>
<dbReference type="Proteomes" id="UP000018040">
    <property type="component" value="Unassembled WGS sequence"/>
</dbReference>
<dbReference type="VEuPathDB" id="GiardiaDB:GL50581_2920"/>
<reference evidence="3" key="1">
    <citation type="submission" date="2012-02" db="EMBL/GenBank/DDBJ databases">
        <title>Genome sequencing of Giardia lamblia Genotypes A2 and B isolates (DH and GS) and comparative analysis with the genomes of Genotypes A1 and E (WB and Pig).</title>
        <authorList>
            <person name="Adam R."/>
            <person name="Dahlstrom E."/>
            <person name="Martens C."/>
            <person name="Bruno D."/>
            <person name="Barbian K."/>
            <person name="Porcella S.F."/>
            <person name="Nash T."/>
        </authorList>
    </citation>
    <scope>NUCLEOTIDE SEQUENCE</scope>
    <source>
        <strain evidence="3">GS</strain>
    </source>
</reference>
<comment type="caution">
    <text evidence="2">The sequence shown here is derived from an EMBL/GenBank/DDBJ whole genome shotgun (WGS) entry which is preliminary data.</text>
</comment>
<dbReference type="OrthoDB" id="10250294at2759"/>
<feature type="non-terminal residue" evidence="2">
    <location>
        <position position="1"/>
    </location>
</feature>
<evidence type="ECO:0000256" key="1">
    <source>
        <dbReference type="SAM" id="MobiDB-lite"/>
    </source>
</evidence>
<name>V6TXV1_GIAIN</name>
<proteinExistence type="predicted"/>
<gene>
    <name evidence="2" type="ORF">GSB_151124</name>
</gene>
<evidence type="ECO:0000313" key="3">
    <source>
        <dbReference type="Proteomes" id="UP000018040"/>
    </source>
</evidence>
<sequence>VLRPMQGDNILSPTDSTHSDSEGWNGSYAASKVESQQGQTKAYRLAFVPAPPYMSCGLKRRDAGRLLVDALKQHSGQDSVSYVSEREPSTDAGVSRIIVTDEAAIAVSAAVTDILYSYVQKVKQIFCIGEDQKTYHTKASLEAALLELQRENPAIARMLSPVDQMGRFRAQ</sequence>
<dbReference type="VEuPathDB" id="GiardiaDB:QR46_1903"/>
<dbReference type="AlphaFoldDB" id="V6TXV1"/>
<dbReference type="VEuPathDB" id="GiardiaDB:DHA2_151181"/>
<accession>V6TXV1</accession>
<reference evidence="2 3" key="2">
    <citation type="journal article" date="2013" name="Genome Biol. Evol.">
        <title>Genome sequencing of Giardia lamblia genotypes A2 and B isolates (DH and GS) and comparative analysis with the genomes of genotypes A1 and E (WB and Pig).</title>
        <authorList>
            <person name="Adam R.D."/>
            <person name="Dahlstrom E.W."/>
            <person name="Martens C.A."/>
            <person name="Bruno D.P."/>
            <person name="Barbian K.D."/>
            <person name="Ricklefs S.M."/>
            <person name="Hernandez M.M."/>
            <person name="Narla N.P."/>
            <person name="Patel R.B."/>
            <person name="Porcella S.F."/>
            <person name="Nash T.E."/>
        </authorList>
    </citation>
    <scope>NUCLEOTIDE SEQUENCE [LARGE SCALE GENOMIC DNA]</scope>
    <source>
        <strain evidence="2 3">GS</strain>
    </source>
</reference>
<protein>
    <submittedName>
        <fullName evidence="2">Uncharacterized protein</fullName>
    </submittedName>
</protein>